<dbReference type="InterPro" id="IPR032856">
    <property type="entry name" value="GDE_N_bis"/>
</dbReference>
<evidence type="ECO:0000313" key="4">
    <source>
        <dbReference type="EMBL" id="GIG72913.1"/>
    </source>
</evidence>
<feature type="domain" description="Mannosylglycerate hydrolase MGH1-like glycoside hydrolase" evidence="3">
    <location>
        <begin position="392"/>
        <end position="629"/>
    </location>
</feature>
<dbReference type="AlphaFoldDB" id="A0A8J3LLS9"/>
<name>A0A8J3LLS9_9ACTN</name>
<dbReference type="Pfam" id="PF22422">
    <property type="entry name" value="MGH1-like_GH"/>
    <property type="match status" value="1"/>
</dbReference>
<dbReference type="SUPFAM" id="SSF48208">
    <property type="entry name" value="Six-hairpin glycosidases"/>
    <property type="match status" value="1"/>
</dbReference>
<proteinExistence type="predicted"/>
<protein>
    <submittedName>
        <fullName evidence="4">Amylo-alpha-1,6-glucosidase</fullName>
    </submittedName>
</protein>
<dbReference type="InterPro" id="IPR012341">
    <property type="entry name" value="6hp_glycosidase-like_sf"/>
</dbReference>
<evidence type="ECO:0000259" key="2">
    <source>
        <dbReference type="Pfam" id="PF14742"/>
    </source>
</evidence>
<feature type="region of interest" description="Disordered" evidence="1">
    <location>
        <begin position="1"/>
        <end position="22"/>
    </location>
</feature>
<dbReference type="GO" id="GO:0005975">
    <property type="term" value="P:carbohydrate metabolic process"/>
    <property type="evidence" value="ECO:0007669"/>
    <property type="project" value="InterPro"/>
</dbReference>
<accession>A0A8J3LLS9</accession>
<evidence type="ECO:0000256" key="1">
    <source>
        <dbReference type="SAM" id="MobiDB-lite"/>
    </source>
</evidence>
<organism evidence="4 5">
    <name type="scientific">Planosporangium flavigriseum</name>
    <dbReference type="NCBI Taxonomy" id="373681"/>
    <lineage>
        <taxon>Bacteria</taxon>
        <taxon>Bacillati</taxon>
        <taxon>Actinomycetota</taxon>
        <taxon>Actinomycetes</taxon>
        <taxon>Micromonosporales</taxon>
        <taxon>Micromonosporaceae</taxon>
        <taxon>Planosporangium</taxon>
    </lineage>
</organism>
<keyword evidence="5" id="KW-1185">Reference proteome</keyword>
<feature type="domain" description="Putative glycogen debranching enzyme N-terminal" evidence="2">
    <location>
        <begin position="47"/>
        <end position="229"/>
    </location>
</feature>
<comment type="caution">
    <text evidence="4">The sequence shown here is derived from an EMBL/GenBank/DDBJ whole genome shotgun (WGS) entry which is preliminary data.</text>
</comment>
<reference evidence="4" key="1">
    <citation type="submission" date="2021-01" db="EMBL/GenBank/DDBJ databases">
        <title>Whole genome shotgun sequence of Planosporangium flavigriseum NBRC 105377.</title>
        <authorList>
            <person name="Komaki H."/>
            <person name="Tamura T."/>
        </authorList>
    </citation>
    <scope>NUCLEOTIDE SEQUENCE</scope>
    <source>
        <strain evidence="4">NBRC 105377</strain>
    </source>
</reference>
<dbReference type="EMBL" id="BONU01000006">
    <property type="protein sequence ID" value="GIG72913.1"/>
    <property type="molecule type" value="Genomic_DNA"/>
</dbReference>
<dbReference type="InterPro" id="IPR008928">
    <property type="entry name" value="6-hairpin_glycosidase_sf"/>
</dbReference>
<evidence type="ECO:0000313" key="5">
    <source>
        <dbReference type="Proteomes" id="UP000653674"/>
    </source>
</evidence>
<sequence length="723" mass="80594">MTAQDIRTRRPTPADPMPGEGPDLSYLDEELRQIPPELGQDALAVLEGRSFMYSDSVGDVPPGTIGGLVSADTRLLDKWVLTVNDARLLPLRAGIVEHFHAAFFLTNPEMPGLDANTIGVRRQRVMGGGMRERIEMRNFADRPVRLEVRMAAASDFADLFEIKEVVRNRSQQIAHEHAPDGSRVSLVYRNNGFEARTDVFATPPANRIEGDDLIWDVELPEGGEWDCDLHIPFAGEFDAGEIAPTRHDFSTFISRTGDPVNDWRANVARLESDCRTLELIYDTTKNDLAALRIPTRAGDERAILPAAGLPWFLTLFGRDTIITAYQTLTIGHSLARGALVELAAFQGDECNDFRDEEPGKILHEVRTGELTQLGLRPHNPYYGTADATPLWLILLSEYWRWTADNALVRSMRDNVQAALDWIDLHGDRDGDGYVEYQTRSPQGLGNQCWRDSWDGVLYSDGKIPPLPIATCEIQGYVYDAKMRVAELADGPLGNPAHAKTLRDEAEQLRVRFNEDFWIDARGGYYALGLDGDKRPIDSMTSDMGHLLWSGIVPEDRAGTVVGQLMSDQLFSGWGIRTLATTDKAYSPIGYHRGTVWPHDTSLVVMGMLRYGFRDEANRVAMAQIDAASYSNHRLPEAFSGYDRRYGSFPIPYPTACSPQAWATGAPLIYLRTMLGLEPVAREVTVDPCVPEEIGRVAIKGLKAFGTRWDIEAIGRKGYVRLAR</sequence>
<dbReference type="Pfam" id="PF14742">
    <property type="entry name" value="GDE_N_bis"/>
    <property type="match status" value="1"/>
</dbReference>
<dbReference type="RefSeq" id="WP_239075365.1">
    <property type="nucleotide sequence ID" value="NZ_BAAAQJ010000016.1"/>
</dbReference>
<evidence type="ECO:0000259" key="3">
    <source>
        <dbReference type="Pfam" id="PF22422"/>
    </source>
</evidence>
<gene>
    <name evidence="4" type="ORF">Pfl04_13170</name>
</gene>
<dbReference type="Proteomes" id="UP000653674">
    <property type="component" value="Unassembled WGS sequence"/>
</dbReference>
<dbReference type="InterPro" id="IPR054491">
    <property type="entry name" value="MGH1-like_GH"/>
</dbReference>
<dbReference type="Gene3D" id="1.50.10.10">
    <property type="match status" value="1"/>
</dbReference>